<sequence length="108" mass="12499">MQMEILIQLVGSVVAIALYFLPAIIADRRRRRDKFTIALFNALFGWTGIGWLLTLYWVLQPDAADDFAGDVRLKRRALSMKTFSTGLVERVQRRIDAQERWAEKQGTR</sequence>
<keyword evidence="1" id="KW-1133">Transmembrane helix</keyword>
<dbReference type="Proteomes" id="UP000067711">
    <property type="component" value="Chromosome 2"/>
</dbReference>
<feature type="transmembrane region" description="Helical" evidence="1">
    <location>
        <begin position="38"/>
        <end position="59"/>
    </location>
</feature>
<name>A0A1B4FSV5_9BURK</name>
<keyword evidence="1" id="KW-0472">Membrane</keyword>
<dbReference type="RefSeq" id="WP_066485074.1">
    <property type="nucleotide sequence ID" value="NZ_CP013388.1"/>
</dbReference>
<dbReference type="AlphaFoldDB" id="A0A1B4FSV5"/>
<evidence type="ECO:0000256" key="1">
    <source>
        <dbReference type="SAM" id="Phobius"/>
    </source>
</evidence>
<reference evidence="2 3" key="1">
    <citation type="submission" date="2015-12" db="EMBL/GenBank/DDBJ databases">
        <title>Diversity of Burkholderia near neighbor genomes.</title>
        <authorList>
            <person name="Sahl J."/>
            <person name="Wagner D."/>
            <person name="Keim P."/>
        </authorList>
    </citation>
    <scope>NUCLEOTIDE SEQUENCE [LARGE SCALE GENOMIC DNA]</scope>
    <source>
        <strain evidence="2 3">BDU8</strain>
    </source>
</reference>
<keyword evidence="1" id="KW-0812">Transmembrane</keyword>
<dbReference type="Pfam" id="PF14373">
    <property type="entry name" value="Imm_superinfect"/>
    <property type="match status" value="1"/>
</dbReference>
<dbReference type="InterPro" id="IPR016410">
    <property type="entry name" value="Phage_imm"/>
</dbReference>
<feature type="transmembrane region" description="Helical" evidence="1">
    <location>
        <begin position="6"/>
        <end position="26"/>
    </location>
</feature>
<evidence type="ECO:0000313" key="2">
    <source>
        <dbReference type="EMBL" id="AOJ06762.1"/>
    </source>
</evidence>
<proteinExistence type="predicted"/>
<gene>
    <name evidence="2" type="ORF">WS71_05065</name>
</gene>
<protein>
    <submittedName>
        <fullName evidence="2">Immunity protein</fullName>
    </submittedName>
</protein>
<evidence type="ECO:0000313" key="3">
    <source>
        <dbReference type="Proteomes" id="UP000067711"/>
    </source>
</evidence>
<organism evidence="2 3">
    <name type="scientific">Burkholderia mayonis</name>
    <dbReference type="NCBI Taxonomy" id="1385591"/>
    <lineage>
        <taxon>Bacteria</taxon>
        <taxon>Pseudomonadati</taxon>
        <taxon>Pseudomonadota</taxon>
        <taxon>Betaproteobacteria</taxon>
        <taxon>Burkholderiales</taxon>
        <taxon>Burkholderiaceae</taxon>
        <taxon>Burkholderia</taxon>
        <taxon>pseudomallei group</taxon>
    </lineage>
</organism>
<dbReference type="EMBL" id="CP013388">
    <property type="protein sequence ID" value="AOJ06762.1"/>
    <property type="molecule type" value="Genomic_DNA"/>
</dbReference>
<accession>A0A1B4FSV5</accession>